<dbReference type="KEGG" id="cmic:caldi_07620"/>
<dbReference type="SMART" id="SM00345">
    <property type="entry name" value="HTH_GNTR"/>
    <property type="match status" value="1"/>
</dbReference>
<dbReference type="CDD" id="cd07377">
    <property type="entry name" value="WHTH_GntR"/>
    <property type="match status" value="1"/>
</dbReference>
<dbReference type="GO" id="GO:0003677">
    <property type="term" value="F:DNA binding"/>
    <property type="evidence" value="ECO:0007669"/>
    <property type="project" value="UniProtKB-KW"/>
</dbReference>
<feature type="domain" description="HTH gntR-type" evidence="4">
    <location>
        <begin position="7"/>
        <end position="75"/>
    </location>
</feature>
<dbReference type="AlphaFoldDB" id="A0AA35CIH4"/>
<evidence type="ECO:0000256" key="2">
    <source>
        <dbReference type="ARBA" id="ARBA00023125"/>
    </source>
</evidence>
<gene>
    <name evidence="5" type="primary">yvoA</name>
    <name evidence="5" type="ORF">caldi_07620</name>
</gene>
<dbReference type="PRINTS" id="PR00035">
    <property type="entry name" value="HTHGNTR"/>
</dbReference>
<name>A0AA35CIH4_9FIRM</name>
<dbReference type="PANTHER" id="PTHR44846:SF1">
    <property type="entry name" value="MANNOSYL-D-GLYCERATE TRANSPORT_METABOLISM SYSTEM REPRESSOR MNGR-RELATED"/>
    <property type="match status" value="1"/>
</dbReference>
<dbReference type="PANTHER" id="PTHR44846">
    <property type="entry name" value="MANNOSYL-D-GLYCERATE TRANSPORT/METABOLISM SYSTEM REPRESSOR MNGR-RELATED"/>
    <property type="match status" value="1"/>
</dbReference>
<dbReference type="Gene3D" id="3.40.1410.10">
    <property type="entry name" value="Chorismate lyase-like"/>
    <property type="match status" value="1"/>
</dbReference>
<dbReference type="GO" id="GO:0045892">
    <property type="term" value="P:negative regulation of DNA-templated transcription"/>
    <property type="evidence" value="ECO:0007669"/>
    <property type="project" value="TreeGrafter"/>
</dbReference>
<dbReference type="InterPro" id="IPR050679">
    <property type="entry name" value="Bact_HTH_transcr_reg"/>
</dbReference>
<keyword evidence="2" id="KW-0238">DNA-binding</keyword>
<dbReference type="InterPro" id="IPR036388">
    <property type="entry name" value="WH-like_DNA-bd_sf"/>
</dbReference>
<evidence type="ECO:0000256" key="1">
    <source>
        <dbReference type="ARBA" id="ARBA00023015"/>
    </source>
</evidence>
<dbReference type="Gene3D" id="1.10.10.10">
    <property type="entry name" value="Winged helix-like DNA-binding domain superfamily/Winged helix DNA-binding domain"/>
    <property type="match status" value="1"/>
</dbReference>
<keyword evidence="6" id="KW-1185">Reference proteome</keyword>
<keyword evidence="3" id="KW-0804">Transcription</keyword>
<dbReference type="EMBL" id="AP025628">
    <property type="protein sequence ID" value="BDG59672.1"/>
    <property type="molecule type" value="Genomic_DNA"/>
</dbReference>
<accession>A0AA35CIH4</accession>
<organism evidence="5 6">
    <name type="scientific">Caldinitratiruptor microaerophilus</name>
    <dbReference type="NCBI Taxonomy" id="671077"/>
    <lineage>
        <taxon>Bacteria</taxon>
        <taxon>Bacillati</taxon>
        <taxon>Bacillota</taxon>
        <taxon>Clostridia</taxon>
        <taxon>Eubacteriales</taxon>
        <taxon>Symbiobacteriaceae</taxon>
        <taxon>Caldinitratiruptor</taxon>
    </lineage>
</organism>
<evidence type="ECO:0000313" key="5">
    <source>
        <dbReference type="EMBL" id="BDG59672.1"/>
    </source>
</evidence>
<evidence type="ECO:0000256" key="3">
    <source>
        <dbReference type="ARBA" id="ARBA00023163"/>
    </source>
</evidence>
<dbReference type="Pfam" id="PF07702">
    <property type="entry name" value="UTRA"/>
    <property type="match status" value="1"/>
</dbReference>
<dbReference type="Proteomes" id="UP001163687">
    <property type="component" value="Chromosome"/>
</dbReference>
<dbReference type="FunFam" id="1.10.10.10:FF:000079">
    <property type="entry name" value="GntR family transcriptional regulator"/>
    <property type="match status" value="1"/>
</dbReference>
<dbReference type="Pfam" id="PF00392">
    <property type="entry name" value="GntR"/>
    <property type="match status" value="1"/>
</dbReference>
<sequence>MPGAPRTALYYRLIQILREQIEAGGLQPGDRLPSERELSARYGVSRMTARHALEILANEGLVERRQGSGSFVARPKIHQQGETLRSFTEDMRQLGLEPGAKVLSAGIREASAHVARALGLGADRRVVRLERLRTASGEPVALEVSHLPARFAGVLEEDLTGSLYAILARRFGQSLAYADQYLAASTAGEHEAQLLGVRPGSPVLRIERVTYGPDHVPVEFVSSMYRGDRYRFHVRLVRNGPVPGGGADTGSGG</sequence>
<evidence type="ECO:0000259" key="4">
    <source>
        <dbReference type="PROSITE" id="PS50949"/>
    </source>
</evidence>
<dbReference type="SUPFAM" id="SSF64288">
    <property type="entry name" value="Chorismate lyase-like"/>
    <property type="match status" value="1"/>
</dbReference>
<dbReference type="SMART" id="SM00866">
    <property type="entry name" value="UTRA"/>
    <property type="match status" value="1"/>
</dbReference>
<keyword evidence="1" id="KW-0805">Transcription regulation</keyword>
<protein>
    <submittedName>
        <fullName evidence="5">HTH-type transcriptional repressor YvoA</fullName>
    </submittedName>
</protein>
<dbReference type="InterPro" id="IPR036390">
    <property type="entry name" value="WH_DNA-bd_sf"/>
</dbReference>
<dbReference type="InterPro" id="IPR028978">
    <property type="entry name" value="Chorismate_lyase_/UTRA_dom_sf"/>
</dbReference>
<proteinExistence type="predicted"/>
<dbReference type="InterPro" id="IPR011663">
    <property type="entry name" value="UTRA"/>
</dbReference>
<dbReference type="SUPFAM" id="SSF46785">
    <property type="entry name" value="Winged helix' DNA-binding domain"/>
    <property type="match status" value="1"/>
</dbReference>
<dbReference type="GO" id="GO:0003700">
    <property type="term" value="F:DNA-binding transcription factor activity"/>
    <property type="evidence" value="ECO:0007669"/>
    <property type="project" value="InterPro"/>
</dbReference>
<dbReference type="RefSeq" id="WP_264843779.1">
    <property type="nucleotide sequence ID" value="NZ_AP025628.1"/>
</dbReference>
<reference evidence="5" key="1">
    <citation type="submission" date="2022-03" db="EMBL/GenBank/DDBJ databases">
        <title>Complete genome sequence of Caldinitratiruptor microaerophilus.</title>
        <authorList>
            <person name="Mukaiyama R."/>
            <person name="Nishiyama T."/>
            <person name="Ueda K."/>
        </authorList>
    </citation>
    <scope>NUCLEOTIDE SEQUENCE</scope>
    <source>
        <strain evidence="5">JCM 16183</strain>
    </source>
</reference>
<evidence type="ECO:0000313" key="6">
    <source>
        <dbReference type="Proteomes" id="UP001163687"/>
    </source>
</evidence>
<dbReference type="PROSITE" id="PS50949">
    <property type="entry name" value="HTH_GNTR"/>
    <property type="match status" value="1"/>
</dbReference>
<dbReference type="InterPro" id="IPR000524">
    <property type="entry name" value="Tscrpt_reg_HTH_GntR"/>
</dbReference>